<dbReference type="Proteomes" id="UP001176883">
    <property type="component" value="Unassembled WGS sequence"/>
</dbReference>
<evidence type="ECO:0000313" key="2">
    <source>
        <dbReference type="Proteomes" id="UP001176883"/>
    </source>
</evidence>
<protein>
    <submittedName>
        <fullName evidence="1">Nucleotidyl transferase AbiEii/AbiGii toxin family protein</fullName>
    </submittedName>
</protein>
<dbReference type="Pfam" id="PF08843">
    <property type="entry name" value="AbiEii"/>
    <property type="match status" value="1"/>
</dbReference>
<dbReference type="Gene3D" id="3.10.450.620">
    <property type="entry name" value="JHP933, nucleotidyltransferase-like core domain"/>
    <property type="match status" value="1"/>
</dbReference>
<evidence type="ECO:0000313" key="1">
    <source>
        <dbReference type="EMBL" id="MDO5970285.1"/>
    </source>
</evidence>
<dbReference type="EMBL" id="JAUOEK010000119">
    <property type="protein sequence ID" value="MDO5970285.1"/>
    <property type="molecule type" value="Genomic_DNA"/>
</dbReference>
<keyword evidence="2" id="KW-1185">Reference proteome</keyword>
<dbReference type="RefSeq" id="WP_303277976.1">
    <property type="nucleotide sequence ID" value="NZ_JAUOEK010000119.1"/>
</dbReference>
<keyword evidence="1" id="KW-0808">Transferase</keyword>
<sequence>MNNWLTLSKEEQVELFTQIGVRTNLPPQAVEKDAWVTLMLRMIFTSDLANHLIFKGRTSLSKAFNLIQRFSEDIDLGIDRKYLGFEGDLSKGQIRKLRKACHSFVSTDLAELLQKQLVEYGVDESLFELIVENTQVSDQDPETIRVNYQSLFEDVYYLPKRVLIEVSARSLIDPNQEVAINSMIDEQYPEAGFTEPGFIVNATNPQKTFLEKLILLHEEFQKPQEKIRHLRMSRHFHDIGQILNSEYGQGALKNTVLFESIIAHRSVLTPLKTTDYKDLTLQSLNIIPPNEFLDSYKSDYKEMQNSMIYGESLDFEILLEKIMKELK</sequence>
<proteinExistence type="predicted"/>
<dbReference type="GO" id="GO:0016740">
    <property type="term" value="F:transferase activity"/>
    <property type="evidence" value="ECO:0007669"/>
    <property type="project" value="UniProtKB-KW"/>
</dbReference>
<reference evidence="1" key="1">
    <citation type="submission" date="2023-07" db="EMBL/GenBank/DDBJ databases">
        <title>Two novel species in the genus Flavivirga.</title>
        <authorList>
            <person name="Kwon K."/>
        </authorList>
    </citation>
    <scope>NUCLEOTIDE SEQUENCE</scope>
    <source>
        <strain evidence="1">KCTC 52353</strain>
    </source>
</reference>
<comment type="caution">
    <text evidence="1">The sequence shown here is derived from an EMBL/GenBank/DDBJ whole genome shotgun (WGS) entry which is preliminary data.</text>
</comment>
<dbReference type="InterPro" id="IPR014942">
    <property type="entry name" value="AbiEii"/>
</dbReference>
<organism evidence="1 2">
    <name type="scientific">Flavivirga aquimarina</name>
    <dbReference type="NCBI Taxonomy" id="2027862"/>
    <lineage>
        <taxon>Bacteria</taxon>
        <taxon>Pseudomonadati</taxon>
        <taxon>Bacteroidota</taxon>
        <taxon>Flavobacteriia</taxon>
        <taxon>Flavobacteriales</taxon>
        <taxon>Flavobacteriaceae</taxon>
        <taxon>Flavivirga</taxon>
    </lineage>
</organism>
<gene>
    <name evidence="1" type="ORF">Q4Q35_10755</name>
</gene>
<name>A0ABT8WAX3_9FLAO</name>
<accession>A0ABT8WAX3</accession>